<feature type="non-terminal residue" evidence="1">
    <location>
        <position position="208"/>
    </location>
</feature>
<dbReference type="EMBL" id="LAZR01066583">
    <property type="protein sequence ID" value="KKK53290.1"/>
    <property type="molecule type" value="Genomic_DNA"/>
</dbReference>
<name>A0A0F8WXW1_9ZZZZ</name>
<proteinExistence type="predicted"/>
<dbReference type="GO" id="GO:0009055">
    <property type="term" value="F:electron transfer activity"/>
    <property type="evidence" value="ECO:0007669"/>
    <property type="project" value="InterPro"/>
</dbReference>
<protein>
    <submittedName>
        <fullName evidence="1">Uncharacterized protein</fullName>
    </submittedName>
</protein>
<dbReference type="AlphaFoldDB" id="A0A0F8WXW1"/>
<gene>
    <name evidence="1" type="ORF">LCGC14_3096280</name>
</gene>
<comment type="caution">
    <text evidence="1">The sequence shown here is derived from an EMBL/GenBank/DDBJ whole genome shotgun (WGS) entry which is preliminary data.</text>
</comment>
<dbReference type="Gene3D" id="4.10.490.10">
    <property type="entry name" value="High potential iron-sulphur protein"/>
    <property type="match status" value="1"/>
</dbReference>
<dbReference type="InterPro" id="IPR036369">
    <property type="entry name" value="HIPIP_sf"/>
</dbReference>
<reference evidence="1" key="1">
    <citation type="journal article" date="2015" name="Nature">
        <title>Complex archaea that bridge the gap between prokaryotes and eukaryotes.</title>
        <authorList>
            <person name="Spang A."/>
            <person name="Saw J.H."/>
            <person name="Jorgensen S.L."/>
            <person name="Zaremba-Niedzwiedzka K."/>
            <person name="Martijn J."/>
            <person name="Lind A.E."/>
            <person name="van Eijk R."/>
            <person name="Schleper C."/>
            <person name="Guy L."/>
            <person name="Ettema T.J."/>
        </authorList>
    </citation>
    <scope>NUCLEOTIDE SEQUENCE</scope>
</reference>
<sequence length="208" mass="22691">MANLRTTIGCLAAICLAAAAPLQAADWPQWRGPDHNGVTSESSGFPDGWPPRKLWSANVGAGCTSPIIAGGRVYVMGWRGKGRGNVMGTDTVQAMAARTPFRAALSILVPSARAQTEADLRAQVEAQGRQFTKLEALYFGITPILPVAWFYACADCVFFNSEARTCAIVEGNIEPQAWCPLWVQNERDKPFSWFARAFARQNTPERTL</sequence>
<organism evidence="1">
    <name type="scientific">marine sediment metagenome</name>
    <dbReference type="NCBI Taxonomy" id="412755"/>
    <lineage>
        <taxon>unclassified sequences</taxon>
        <taxon>metagenomes</taxon>
        <taxon>ecological metagenomes</taxon>
    </lineage>
</organism>
<evidence type="ECO:0000313" key="1">
    <source>
        <dbReference type="EMBL" id="KKK53290.1"/>
    </source>
</evidence>
<dbReference type="SUPFAM" id="SSF50998">
    <property type="entry name" value="Quinoprotein alcohol dehydrogenase-like"/>
    <property type="match status" value="1"/>
</dbReference>
<dbReference type="InterPro" id="IPR011047">
    <property type="entry name" value="Quinoprotein_ADH-like_sf"/>
</dbReference>
<dbReference type="GO" id="GO:0019646">
    <property type="term" value="P:aerobic electron transport chain"/>
    <property type="evidence" value="ECO:0007669"/>
    <property type="project" value="InterPro"/>
</dbReference>
<accession>A0A0F8WXW1</accession>